<evidence type="ECO:0000256" key="13">
    <source>
        <dbReference type="ARBA" id="ARBA00023242"/>
    </source>
</evidence>
<keyword evidence="6" id="KW-0158">Chromosome</keyword>
<evidence type="ECO:0000256" key="15">
    <source>
        <dbReference type="ARBA" id="ARBA00023328"/>
    </source>
</evidence>
<evidence type="ECO:0000256" key="14">
    <source>
        <dbReference type="ARBA" id="ARBA00023306"/>
    </source>
</evidence>
<dbReference type="GO" id="GO:0072686">
    <property type="term" value="C:mitotic spindle"/>
    <property type="evidence" value="ECO:0007669"/>
    <property type="project" value="InterPro"/>
</dbReference>
<feature type="compositionally biased region" description="Low complexity" evidence="16">
    <location>
        <begin position="485"/>
        <end position="501"/>
    </location>
</feature>
<dbReference type="KEGG" id="sla:SERLADRAFT_444795"/>
<dbReference type="GO" id="GO:0008608">
    <property type="term" value="P:attachment of spindle microtubules to kinetochore"/>
    <property type="evidence" value="ECO:0007669"/>
    <property type="project" value="InterPro"/>
</dbReference>
<keyword evidence="10" id="KW-0498">Mitosis</keyword>
<protein>
    <recommendedName>
        <fullName evidence="5">DASH complex subunit ASK1</fullName>
    </recommendedName>
</protein>
<evidence type="ECO:0000256" key="4">
    <source>
        <dbReference type="ARBA" id="ARBA00010731"/>
    </source>
</evidence>
<feature type="compositionally biased region" description="Polar residues" evidence="16">
    <location>
        <begin position="437"/>
        <end position="454"/>
    </location>
</feature>
<evidence type="ECO:0000256" key="2">
    <source>
        <dbReference type="ARBA" id="ARBA00004186"/>
    </source>
</evidence>
<dbReference type="OrthoDB" id="5573898at2759"/>
<evidence type="ECO:0000256" key="6">
    <source>
        <dbReference type="ARBA" id="ARBA00022454"/>
    </source>
</evidence>
<dbReference type="InterPro" id="IPR013964">
    <property type="entry name" value="DASH_Ask1"/>
</dbReference>
<dbReference type="HOGENOM" id="CLU_417936_0_0_1"/>
<feature type="region of interest" description="Disordered" evidence="16">
    <location>
        <begin position="255"/>
        <end position="339"/>
    </location>
</feature>
<sequence>MSSPIPPNPPRWEPSKDPANIVVPGLDTSAAVNDQIDQIEQLITIKLQNIDANFSRIQHLMSTKLLPAVKRYAVSTEPVREAAKFWTSFYEEAAQVRIPTYEEYSSLHEQQSQSDYEGSHSDTTPARTQSYGPNATSSDSSFMPGQGAISSTPATTSRHRTMHPHDSFASQDSHDQPSWAASIESPLVRLDREIQDLNKGEPSLHAPSVHSSYIDDSIVSDEDYEEEDTIQQRVGKGKSRDASGTLLNSVLRQNLRYDQSSSSALPTPRARNTPSSRVSPLKLKPKTPVPKHLNPYLPPNTEPSQWTGVVDLRDPSVATPNRPRRGKSHQKQDSSSTIDIPSLTSIAAPSGYQFNDSFDDSMDLIPGMSPPVMMQFARAPRSSIGLGLLPKLGRTPGKEAAKRIGRDLLGDIQRSAFKLQLDEHASGLGAPSGRYGTDSTMSTIPTPPSLSRYTRSAHPYDSTDSVTIDSSLENMMRRVGLNVPSSTSASISSATGGSRSISTEHDVGNSAFVPSPIPEPELKTPDQQRYDVLHLQDEEELIDVAVPDQQGEDSDSDSDSLDETHNPGQPSTAFLMASQHGSDDSFGSSNHSSDSFNEEHDEGGSAPIHPFARVAGEVEGDGFDDSFEEEAFAENQEETVFGVPPAQRLQAANSNSAGRLKLLGEDLLQDTIGIGTQLAKAGRVEESPTPFGGMR</sequence>
<evidence type="ECO:0000256" key="3">
    <source>
        <dbReference type="ARBA" id="ARBA00004629"/>
    </source>
</evidence>
<dbReference type="GO" id="GO:0051301">
    <property type="term" value="P:cell division"/>
    <property type="evidence" value="ECO:0007669"/>
    <property type="project" value="UniProtKB-KW"/>
</dbReference>
<comment type="similarity">
    <text evidence="4">Belongs to the DASH complex ASK1 family.</text>
</comment>
<feature type="compositionally biased region" description="Low complexity" evidence="16">
    <location>
        <begin position="584"/>
        <end position="595"/>
    </location>
</feature>
<organism>
    <name type="scientific">Serpula lacrymans var. lacrymans (strain S7.9)</name>
    <name type="common">Dry rot fungus</name>
    <dbReference type="NCBI Taxonomy" id="578457"/>
    <lineage>
        <taxon>Eukaryota</taxon>
        <taxon>Fungi</taxon>
        <taxon>Dikarya</taxon>
        <taxon>Basidiomycota</taxon>
        <taxon>Agaricomycotina</taxon>
        <taxon>Agaricomycetes</taxon>
        <taxon>Agaricomycetidae</taxon>
        <taxon>Boletales</taxon>
        <taxon>Coniophorineae</taxon>
        <taxon>Serpulaceae</taxon>
        <taxon>Serpula</taxon>
    </lineage>
</organism>
<evidence type="ECO:0000256" key="12">
    <source>
        <dbReference type="ARBA" id="ARBA00023212"/>
    </source>
</evidence>
<feature type="region of interest" description="Disordered" evidence="16">
    <location>
        <begin position="483"/>
        <end position="524"/>
    </location>
</feature>
<feature type="region of interest" description="Disordered" evidence="16">
    <location>
        <begin position="104"/>
        <end position="178"/>
    </location>
</feature>
<reference evidence="17" key="1">
    <citation type="submission" date="2011-04" db="EMBL/GenBank/DDBJ databases">
        <title>Evolution of plant cell wall degrading machinery underlies the functional diversity of forest fungi.</title>
        <authorList>
            <consortium name="US DOE Joint Genome Institute (JGI-PGF)"/>
            <person name="Eastwood D.C."/>
            <person name="Floudas D."/>
            <person name="Binder M."/>
            <person name="Majcherczyk A."/>
            <person name="Schneider P."/>
            <person name="Aerts A."/>
            <person name="Asiegbu F.O."/>
            <person name="Baker S.E."/>
            <person name="Barry K."/>
            <person name="Bendiksby M."/>
            <person name="Blumentritt M."/>
            <person name="Coutinho P.M."/>
            <person name="Cullen D."/>
            <person name="Cullen D."/>
            <person name="Gathman A."/>
            <person name="Goodell B."/>
            <person name="Henrissat B."/>
            <person name="Ihrmark K."/>
            <person name="Kauserud H."/>
            <person name="Kohler A."/>
            <person name="LaButti K."/>
            <person name="Lapidus A."/>
            <person name="Lavin J.L."/>
            <person name="Lee Y.-H."/>
            <person name="Lindquist E."/>
            <person name="Lilly W."/>
            <person name="Lucas S."/>
            <person name="Morin E."/>
            <person name="Murat C."/>
            <person name="Oguiza J.A."/>
            <person name="Park J."/>
            <person name="Pisabarro A.G."/>
            <person name="Riley R."/>
            <person name="Rosling A."/>
            <person name="Salamov A."/>
            <person name="Schmidt O."/>
            <person name="Schmutz J."/>
            <person name="Skrede I."/>
            <person name="Stenlid J."/>
            <person name="Wiebenga A."/>
            <person name="Xie X."/>
            <person name="Kues U."/>
            <person name="Hibbett D.S."/>
            <person name="Hoffmeister D."/>
            <person name="Hogberg N."/>
            <person name="Martin F."/>
            <person name="Grigoriev I.V."/>
            <person name="Watkinson S.C."/>
        </authorList>
    </citation>
    <scope>NUCLEOTIDE SEQUENCE</scope>
    <source>
        <strain evidence="17">S7.9</strain>
    </source>
</reference>
<evidence type="ECO:0000256" key="1">
    <source>
        <dbReference type="ARBA" id="ARBA00004123"/>
    </source>
</evidence>
<evidence type="ECO:0000256" key="5">
    <source>
        <dbReference type="ARBA" id="ARBA00014520"/>
    </source>
</evidence>
<dbReference type="PANTHER" id="PTHR28200">
    <property type="entry name" value="DASH COMPLEX SUBUNIT ASK1"/>
    <property type="match status" value="1"/>
</dbReference>
<keyword evidence="9" id="KW-0493">Microtubule</keyword>
<evidence type="ECO:0000256" key="8">
    <source>
        <dbReference type="ARBA" id="ARBA00022618"/>
    </source>
</evidence>
<gene>
    <name evidence="17" type="ORF">SERLADRAFT_444795</name>
</gene>
<keyword evidence="11" id="KW-0995">Kinetochore</keyword>
<dbReference type="GO" id="GO:0044732">
    <property type="term" value="C:mitotic spindle pole body"/>
    <property type="evidence" value="ECO:0007669"/>
    <property type="project" value="TreeGrafter"/>
</dbReference>
<evidence type="ECO:0000256" key="9">
    <source>
        <dbReference type="ARBA" id="ARBA00022701"/>
    </source>
</evidence>
<feature type="compositionally biased region" description="Polar residues" evidence="16">
    <location>
        <begin position="107"/>
        <end position="156"/>
    </location>
</feature>
<dbReference type="Pfam" id="PF08655">
    <property type="entry name" value="DASH_Ask1"/>
    <property type="match status" value="1"/>
</dbReference>
<dbReference type="GeneID" id="18816138"/>
<dbReference type="PANTHER" id="PTHR28200:SF1">
    <property type="entry name" value="DASH COMPLEX SUBUNIT ASK1"/>
    <property type="match status" value="1"/>
</dbReference>
<evidence type="ECO:0000256" key="7">
    <source>
        <dbReference type="ARBA" id="ARBA00022490"/>
    </source>
</evidence>
<dbReference type="GO" id="GO:0005874">
    <property type="term" value="C:microtubule"/>
    <property type="evidence" value="ECO:0007669"/>
    <property type="project" value="UniProtKB-KW"/>
</dbReference>
<dbReference type="Proteomes" id="UP000008064">
    <property type="component" value="Unassembled WGS sequence"/>
</dbReference>
<feature type="compositionally biased region" description="Polar residues" evidence="16">
    <location>
        <begin position="255"/>
        <end position="278"/>
    </location>
</feature>
<dbReference type="RefSeq" id="XP_007313099.1">
    <property type="nucleotide sequence ID" value="XM_007313037.1"/>
</dbReference>
<keyword evidence="15" id="KW-0137">Centromere</keyword>
<keyword evidence="14" id="KW-0131">Cell cycle</keyword>
<comment type="subcellular location">
    <subcellularLocation>
        <location evidence="3">Chromosome</location>
        <location evidence="3">Centromere</location>
        <location evidence="3">Kinetochore</location>
    </subcellularLocation>
    <subcellularLocation>
        <location evidence="2">Cytoplasm</location>
        <location evidence="2">Cytoskeleton</location>
        <location evidence="2">Spindle</location>
    </subcellularLocation>
    <subcellularLocation>
        <location evidence="1">Nucleus</location>
    </subcellularLocation>
</comment>
<evidence type="ECO:0000313" key="17">
    <source>
        <dbReference type="EMBL" id="EGO31215.1"/>
    </source>
</evidence>
<dbReference type="EMBL" id="GL945428">
    <property type="protein sequence ID" value="EGO31215.1"/>
    <property type="molecule type" value="Genomic_DNA"/>
</dbReference>
<keyword evidence="8" id="KW-0132">Cell division</keyword>
<evidence type="ECO:0000256" key="11">
    <source>
        <dbReference type="ARBA" id="ARBA00022838"/>
    </source>
</evidence>
<evidence type="ECO:0000256" key="16">
    <source>
        <dbReference type="SAM" id="MobiDB-lite"/>
    </source>
</evidence>
<feature type="region of interest" description="Disordered" evidence="16">
    <location>
        <begin position="543"/>
        <end position="608"/>
    </location>
</feature>
<dbReference type="AlphaFoldDB" id="F8NFD2"/>
<feature type="compositionally biased region" description="Acidic residues" evidence="16">
    <location>
        <begin position="550"/>
        <end position="561"/>
    </location>
</feature>
<keyword evidence="13" id="KW-0539">Nucleus</keyword>
<accession>F8NFD2</accession>
<feature type="region of interest" description="Disordered" evidence="16">
    <location>
        <begin position="427"/>
        <end position="462"/>
    </location>
</feature>
<dbReference type="GO" id="GO:0042729">
    <property type="term" value="C:DASH complex"/>
    <property type="evidence" value="ECO:0007669"/>
    <property type="project" value="InterPro"/>
</dbReference>
<keyword evidence="12" id="KW-0206">Cytoskeleton</keyword>
<proteinExistence type="inferred from homology"/>
<keyword evidence="7" id="KW-0963">Cytoplasm</keyword>
<name>F8NFD2_SERL9</name>
<evidence type="ECO:0000256" key="10">
    <source>
        <dbReference type="ARBA" id="ARBA00022776"/>
    </source>
</evidence>